<dbReference type="Proteomes" id="UP000693970">
    <property type="component" value="Unassembled WGS sequence"/>
</dbReference>
<dbReference type="AlphaFoldDB" id="A0A9K3M512"/>
<dbReference type="EMBL" id="JAGRRH010000001">
    <property type="protein sequence ID" value="KAG7373850.1"/>
    <property type="molecule type" value="Genomic_DNA"/>
</dbReference>
<dbReference type="PANTHER" id="PTHR43827:SF13">
    <property type="entry name" value="ALDO_KETO REDUCTASE FAMILY PROTEIN"/>
    <property type="match status" value="1"/>
</dbReference>
<dbReference type="OrthoDB" id="37273at2759"/>
<protein>
    <submittedName>
        <fullName evidence="5">Aldo/keto reductase family protein</fullName>
    </submittedName>
</protein>
<sequence>MNRFCRHSFCFAILLLLLLIDFIDGNNAKTTTLTEEPTIDENNNNDAVVPTKDSFTTGLSDMVTLHDGNRIPVVGLGVALTGDKTYEAVQHALQVGYRLIDTASHESYGNEDSVGDAIRNYIATSSTTIQRDDIVVITKLWDADHGFYPTLQSMDESYDTLNIGPIDMYMVHSPFQGKIIETWDAILYYQQRGYIKSVGVSNFGIEHLQAMKDSGRPLPTVNQIEMHPLVYKYRRPLLEWCQQHNIKIQAYGSIMHGYSEWLEQSDVLMTLQKRYPQKTTAQILLRWALQHEFLIIPKSSQKERITANVQLYDFELSSEDMDLLDNWGDAVTDEERNLYEKDWGWNPIDEASVKLGKTTYWPDYEGVHWDDEDNVNNDDEGDGFKEEL</sequence>
<dbReference type="GO" id="GO:0016616">
    <property type="term" value="F:oxidoreductase activity, acting on the CH-OH group of donors, NAD or NADP as acceptor"/>
    <property type="evidence" value="ECO:0007669"/>
    <property type="project" value="UniProtKB-ARBA"/>
</dbReference>
<feature type="compositionally biased region" description="Acidic residues" evidence="2">
    <location>
        <begin position="370"/>
        <end position="381"/>
    </location>
</feature>
<evidence type="ECO:0000256" key="3">
    <source>
        <dbReference type="SAM" id="SignalP"/>
    </source>
</evidence>
<dbReference type="Pfam" id="PF00248">
    <property type="entry name" value="Aldo_ket_red"/>
    <property type="match status" value="1"/>
</dbReference>
<gene>
    <name evidence="5" type="ORF">IV203_012945</name>
</gene>
<comment type="caution">
    <text evidence="5">The sequence shown here is derived from an EMBL/GenBank/DDBJ whole genome shotgun (WGS) entry which is preliminary data.</text>
</comment>
<dbReference type="PROSITE" id="PS00062">
    <property type="entry name" value="ALDOKETO_REDUCTASE_2"/>
    <property type="match status" value="1"/>
</dbReference>
<dbReference type="PANTHER" id="PTHR43827">
    <property type="entry name" value="2,5-DIKETO-D-GLUCONIC ACID REDUCTASE"/>
    <property type="match status" value="1"/>
</dbReference>
<accession>A0A9K3M512</accession>
<evidence type="ECO:0000313" key="6">
    <source>
        <dbReference type="Proteomes" id="UP000693970"/>
    </source>
</evidence>
<keyword evidence="6" id="KW-1185">Reference proteome</keyword>
<dbReference type="FunFam" id="3.20.20.100:FF:000002">
    <property type="entry name" value="2,5-diketo-D-gluconic acid reductase A"/>
    <property type="match status" value="1"/>
</dbReference>
<evidence type="ECO:0000256" key="1">
    <source>
        <dbReference type="ARBA" id="ARBA00023002"/>
    </source>
</evidence>
<evidence type="ECO:0000256" key="2">
    <source>
        <dbReference type="SAM" id="MobiDB-lite"/>
    </source>
</evidence>
<proteinExistence type="predicted"/>
<dbReference type="PROSITE" id="PS00063">
    <property type="entry name" value="ALDOKETO_REDUCTASE_3"/>
    <property type="match status" value="1"/>
</dbReference>
<organism evidence="5 6">
    <name type="scientific">Nitzschia inconspicua</name>
    <dbReference type="NCBI Taxonomy" id="303405"/>
    <lineage>
        <taxon>Eukaryota</taxon>
        <taxon>Sar</taxon>
        <taxon>Stramenopiles</taxon>
        <taxon>Ochrophyta</taxon>
        <taxon>Bacillariophyta</taxon>
        <taxon>Bacillariophyceae</taxon>
        <taxon>Bacillariophycidae</taxon>
        <taxon>Bacillariales</taxon>
        <taxon>Bacillariaceae</taxon>
        <taxon>Nitzschia</taxon>
    </lineage>
</organism>
<feature type="domain" description="NADP-dependent oxidoreductase" evidence="4">
    <location>
        <begin position="82"/>
        <end position="326"/>
    </location>
</feature>
<evidence type="ECO:0000313" key="5">
    <source>
        <dbReference type="EMBL" id="KAG7373850.1"/>
    </source>
</evidence>
<reference evidence="5" key="2">
    <citation type="submission" date="2021-04" db="EMBL/GenBank/DDBJ databases">
        <authorList>
            <person name="Podell S."/>
        </authorList>
    </citation>
    <scope>NUCLEOTIDE SEQUENCE</scope>
    <source>
        <strain evidence="5">Hildebrandi</strain>
    </source>
</reference>
<keyword evidence="3" id="KW-0732">Signal</keyword>
<feature type="region of interest" description="Disordered" evidence="2">
    <location>
        <begin position="369"/>
        <end position="388"/>
    </location>
</feature>
<dbReference type="InterPro" id="IPR020471">
    <property type="entry name" value="AKR"/>
</dbReference>
<evidence type="ECO:0000259" key="4">
    <source>
        <dbReference type="Pfam" id="PF00248"/>
    </source>
</evidence>
<reference evidence="5" key="1">
    <citation type="journal article" date="2021" name="Sci. Rep.">
        <title>Diploid genomic architecture of Nitzschia inconspicua, an elite biomass production diatom.</title>
        <authorList>
            <person name="Oliver A."/>
            <person name="Podell S."/>
            <person name="Pinowska A."/>
            <person name="Traller J.C."/>
            <person name="Smith S.R."/>
            <person name="McClure R."/>
            <person name="Beliaev A."/>
            <person name="Bohutskyi P."/>
            <person name="Hill E.A."/>
            <person name="Rabines A."/>
            <person name="Zheng H."/>
            <person name="Allen L.Z."/>
            <person name="Kuo A."/>
            <person name="Grigoriev I.V."/>
            <person name="Allen A.E."/>
            <person name="Hazlebeck D."/>
            <person name="Allen E.E."/>
        </authorList>
    </citation>
    <scope>NUCLEOTIDE SEQUENCE</scope>
    <source>
        <strain evidence="5">Hildebrandi</strain>
    </source>
</reference>
<dbReference type="CDD" id="cd19071">
    <property type="entry name" value="AKR_AKR1-5-like"/>
    <property type="match status" value="1"/>
</dbReference>
<feature type="chain" id="PRO_5039934765" evidence="3">
    <location>
        <begin position="26"/>
        <end position="388"/>
    </location>
</feature>
<feature type="signal peptide" evidence="3">
    <location>
        <begin position="1"/>
        <end position="25"/>
    </location>
</feature>
<keyword evidence="1" id="KW-0560">Oxidoreductase</keyword>
<dbReference type="InterPro" id="IPR023210">
    <property type="entry name" value="NADP_OxRdtase_dom"/>
</dbReference>
<dbReference type="InterPro" id="IPR018170">
    <property type="entry name" value="Aldo/ket_reductase_CS"/>
</dbReference>
<name>A0A9K3M512_9STRA</name>